<organism evidence="2 3">
    <name type="scientific">Sporolactobacillus shoreae</name>
    <dbReference type="NCBI Taxonomy" id="1465501"/>
    <lineage>
        <taxon>Bacteria</taxon>
        <taxon>Bacillati</taxon>
        <taxon>Bacillota</taxon>
        <taxon>Bacilli</taxon>
        <taxon>Bacillales</taxon>
        <taxon>Sporolactobacillaceae</taxon>
        <taxon>Sporolactobacillus</taxon>
    </lineage>
</organism>
<dbReference type="Proteomes" id="UP000298347">
    <property type="component" value="Unassembled WGS sequence"/>
</dbReference>
<feature type="transmembrane region" description="Helical" evidence="1">
    <location>
        <begin position="28"/>
        <end position="48"/>
    </location>
</feature>
<keyword evidence="1" id="KW-1133">Transmembrane helix</keyword>
<dbReference type="AlphaFoldDB" id="A0A4Z0GTU5"/>
<reference evidence="2 3" key="1">
    <citation type="journal article" date="2015" name="Int. J. Syst. Evol. Microbiol.">
        <title>Sporolactobacillus shoreae sp. nov. and Sporolactobacillus spathodeae sp. nov., two spore-forming lactic acid bacteria isolated from tree barks in Thailand.</title>
        <authorList>
            <person name="Thamacharoensuk T."/>
            <person name="Kitahara M."/>
            <person name="Ohkuma M."/>
            <person name="Thongchul N."/>
            <person name="Tanasupawat S."/>
        </authorList>
    </citation>
    <scope>NUCLEOTIDE SEQUENCE [LARGE SCALE GENOMIC DNA]</scope>
    <source>
        <strain evidence="2 3">BK92</strain>
    </source>
</reference>
<keyword evidence="1" id="KW-0472">Membrane</keyword>
<keyword evidence="3" id="KW-1185">Reference proteome</keyword>
<name>A0A4Z0GTU5_9BACL</name>
<dbReference type="RefSeq" id="WP_135346821.1">
    <property type="nucleotide sequence ID" value="NZ_SRJD01000001.1"/>
</dbReference>
<keyword evidence="1" id="KW-0812">Transmembrane</keyword>
<evidence type="ECO:0000256" key="1">
    <source>
        <dbReference type="SAM" id="Phobius"/>
    </source>
</evidence>
<accession>A0A4Z0GTU5</accession>
<comment type="caution">
    <text evidence="2">The sequence shown here is derived from an EMBL/GenBank/DDBJ whole genome shotgun (WGS) entry which is preliminary data.</text>
</comment>
<dbReference type="EMBL" id="SRJD01000001">
    <property type="protein sequence ID" value="TGB00175.1"/>
    <property type="molecule type" value="Genomic_DNA"/>
</dbReference>
<gene>
    <name evidence="2" type="ORF">E4665_00410</name>
</gene>
<proteinExistence type="predicted"/>
<dbReference type="OrthoDB" id="2991491at2"/>
<dbReference type="Pfam" id="PF17259">
    <property type="entry name" value="DUF5325"/>
    <property type="match status" value="1"/>
</dbReference>
<evidence type="ECO:0000313" key="2">
    <source>
        <dbReference type="EMBL" id="TGB00175.1"/>
    </source>
</evidence>
<protein>
    <submittedName>
        <fullName evidence="2">Uncharacterized protein</fullName>
    </submittedName>
</protein>
<sequence length="59" mass="6494">MRLLLLFLALLVIASLIGIGGGIAYGNPVITLTSVFAVILFMWLGFFVKSRQQKARLNK</sequence>
<dbReference type="InterPro" id="IPR035211">
    <property type="entry name" value="DUF5325"/>
</dbReference>
<evidence type="ECO:0000313" key="3">
    <source>
        <dbReference type="Proteomes" id="UP000298347"/>
    </source>
</evidence>